<name>A0A9D4DC78_DREPO</name>
<dbReference type="AlphaFoldDB" id="A0A9D4DC78"/>
<accession>A0A9D4DC78</accession>
<dbReference type="Proteomes" id="UP000828390">
    <property type="component" value="Unassembled WGS sequence"/>
</dbReference>
<gene>
    <name evidence="1" type="ORF">DPMN_047857</name>
</gene>
<evidence type="ECO:0000313" key="1">
    <source>
        <dbReference type="EMBL" id="KAH3741138.1"/>
    </source>
</evidence>
<comment type="caution">
    <text evidence="1">The sequence shown here is derived from an EMBL/GenBank/DDBJ whole genome shotgun (WGS) entry which is preliminary data.</text>
</comment>
<evidence type="ECO:0000313" key="2">
    <source>
        <dbReference type="Proteomes" id="UP000828390"/>
    </source>
</evidence>
<sequence>MFYNAVVSYESLTTLSVCSFKQQPALTAINIVDYTLIDTQDKMLVTLWENEKTHVGSSGITVTSQAASNCMRFGAA</sequence>
<reference evidence="1" key="2">
    <citation type="submission" date="2020-11" db="EMBL/GenBank/DDBJ databases">
        <authorList>
            <person name="McCartney M.A."/>
            <person name="Auch B."/>
            <person name="Kono T."/>
            <person name="Mallez S."/>
            <person name="Becker A."/>
            <person name="Gohl D.M."/>
            <person name="Silverstein K.A.T."/>
            <person name="Koren S."/>
            <person name="Bechman K.B."/>
            <person name="Herman A."/>
            <person name="Abrahante J.E."/>
            <person name="Garbe J."/>
        </authorList>
    </citation>
    <scope>NUCLEOTIDE SEQUENCE</scope>
    <source>
        <strain evidence="1">Duluth1</strain>
        <tissue evidence="1">Whole animal</tissue>
    </source>
</reference>
<keyword evidence="2" id="KW-1185">Reference proteome</keyword>
<dbReference type="EMBL" id="JAIWYP010000011">
    <property type="protein sequence ID" value="KAH3741138.1"/>
    <property type="molecule type" value="Genomic_DNA"/>
</dbReference>
<proteinExistence type="predicted"/>
<organism evidence="1 2">
    <name type="scientific">Dreissena polymorpha</name>
    <name type="common">Zebra mussel</name>
    <name type="synonym">Mytilus polymorpha</name>
    <dbReference type="NCBI Taxonomy" id="45954"/>
    <lineage>
        <taxon>Eukaryota</taxon>
        <taxon>Metazoa</taxon>
        <taxon>Spiralia</taxon>
        <taxon>Lophotrochozoa</taxon>
        <taxon>Mollusca</taxon>
        <taxon>Bivalvia</taxon>
        <taxon>Autobranchia</taxon>
        <taxon>Heteroconchia</taxon>
        <taxon>Euheterodonta</taxon>
        <taxon>Imparidentia</taxon>
        <taxon>Neoheterodontei</taxon>
        <taxon>Myida</taxon>
        <taxon>Dreissenoidea</taxon>
        <taxon>Dreissenidae</taxon>
        <taxon>Dreissena</taxon>
    </lineage>
</organism>
<reference evidence="1" key="1">
    <citation type="journal article" date="2019" name="bioRxiv">
        <title>The Genome of the Zebra Mussel, Dreissena polymorpha: A Resource for Invasive Species Research.</title>
        <authorList>
            <person name="McCartney M.A."/>
            <person name="Auch B."/>
            <person name="Kono T."/>
            <person name="Mallez S."/>
            <person name="Zhang Y."/>
            <person name="Obille A."/>
            <person name="Becker A."/>
            <person name="Abrahante J.E."/>
            <person name="Garbe J."/>
            <person name="Badalamenti J.P."/>
            <person name="Herman A."/>
            <person name="Mangelson H."/>
            <person name="Liachko I."/>
            <person name="Sullivan S."/>
            <person name="Sone E.D."/>
            <person name="Koren S."/>
            <person name="Silverstein K.A.T."/>
            <person name="Beckman K.B."/>
            <person name="Gohl D.M."/>
        </authorList>
    </citation>
    <scope>NUCLEOTIDE SEQUENCE</scope>
    <source>
        <strain evidence="1">Duluth1</strain>
        <tissue evidence="1">Whole animal</tissue>
    </source>
</reference>
<protein>
    <submittedName>
        <fullName evidence="1">Uncharacterized protein</fullName>
    </submittedName>
</protein>